<evidence type="ECO:0000256" key="4">
    <source>
        <dbReference type="ARBA" id="ARBA00022728"/>
    </source>
</evidence>
<feature type="compositionally biased region" description="Basic and acidic residues" evidence="12">
    <location>
        <begin position="159"/>
        <end position="178"/>
    </location>
</feature>
<dbReference type="Pfam" id="PF25767">
    <property type="entry name" value="ARM_TBCD_2nd"/>
    <property type="match status" value="2"/>
</dbReference>
<keyword evidence="15" id="KW-1185">Reference proteome</keyword>
<dbReference type="PROSITE" id="PS50102">
    <property type="entry name" value="RRM"/>
    <property type="match status" value="2"/>
</dbReference>
<dbReference type="SMART" id="SM00360">
    <property type="entry name" value="RRM"/>
    <property type="match status" value="2"/>
</dbReference>
<keyword evidence="4" id="KW-0747">Spliceosome</keyword>
<dbReference type="InterPro" id="IPR011989">
    <property type="entry name" value="ARM-like"/>
</dbReference>
<dbReference type="GO" id="GO:0005096">
    <property type="term" value="F:GTPase activator activity"/>
    <property type="evidence" value="ECO:0007669"/>
    <property type="project" value="InterPro"/>
</dbReference>
<dbReference type="Pfam" id="PF23579">
    <property type="entry name" value="ARM_TBCD"/>
    <property type="match status" value="1"/>
</dbReference>
<dbReference type="Proteomes" id="UP000641853">
    <property type="component" value="Unassembled WGS sequence"/>
</dbReference>
<dbReference type="GO" id="GO:0006397">
    <property type="term" value="P:mRNA processing"/>
    <property type="evidence" value="ECO:0007669"/>
    <property type="project" value="UniProtKB-KW"/>
</dbReference>
<dbReference type="PANTHER" id="PTHR12658">
    <property type="entry name" value="BETA-TUBULIN COFACTOR D"/>
    <property type="match status" value="1"/>
</dbReference>
<dbReference type="GO" id="GO:0005681">
    <property type="term" value="C:spliceosomal complex"/>
    <property type="evidence" value="ECO:0007669"/>
    <property type="project" value="UniProtKB-KW"/>
</dbReference>
<evidence type="ECO:0000256" key="11">
    <source>
        <dbReference type="PROSITE-ProRule" id="PRU00176"/>
    </source>
</evidence>
<dbReference type="InterPro" id="IPR012677">
    <property type="entry name" value="Nucleotide-bd_a/b_plait_sf"/>
</dbReference>
<accession>A0A8H6QQX9</accession>
<dbReference type="InterPro" id="IPR058033">
    <property type="entry name" value="ARM_TBCD_2nd"/>
</dbReference>
<evidence type="ECO:0000256" key="10">
    <source>
        <dbReference type="ARBA" id="ARBA00023274"/>
    </source>
</evidence>
<feature type="compositionally biased region" description="Basic and acidic residues" evidence="12">
    <location>
        <begin position="2013"/>
        <end position="2026"/>
    </location>
</feature>
<dbReference type="GO" id="GO:0000226">
    <property type="term" value="P:microtubule cytoskeleton organization"/>
    <property type="evidence" value="ECO:0007669"/>
    <property type="project" value="TreeGrafter"/>
</dbReference>
<evidence type="ECO:0000256" key="5">
    <source>
        <dbReference type="ARBA" id="ARBA00022737"/>
    </source>
</evidence>
<dbReference type="SUPFAM" id="SSF48371">
    <property type="entry name" value="ARM repeat"/>
    <property type="match status" value="2"/>
</dbReference>
<dbReference type="GO" id="GO:0007023">
    <property type="term" value="P:post-chaperonin tubulin folding pathway"/>
    <property type="evidence" value="ECO:0007669"/>
    <property type="project" value="InterPro"/>
</dbReference>
<organism evidence="14 15">
    <name type="scientific">Aspergillus felis</name>
    <dbReference type="NCBI Taxonomy" id="1287682"/>
    <lineage>
        <taxon>Eukaryota</taxon>
        <taxon>Fungi</taxon>
        <taxon>Dikarya</taxon>
        <taxon>Ascomycota</taxon>
        <taxon>Pezizomycotina</taxon>
        <taxon>Eurotiomycetes</taxon>
        <taxon>Eurotiomycetidae</taxon>
        <taxon>Eurotiales</taxon>
        <taxon>Aspergillaceae</taxon>
        <taxon>Aspergillus</taxon>
        <taxon>Aspergillus subgen. Fumigati</taxon>
    </lineage>
</organism>
<feature type="domain" description="RRM" evidence="13">
    <location>
        <begin position="2069"/>
        <end position="2144"/>
    </location>
</feature>
<gene>
    <name evidence="14" type="ORF">CNMCM7691_003294</name>
</gene>
<keyword evidence="9" id="KW-0539">Nucleus</keyword>
<dbReference type="InterPro" id="IPR022577">
    <property type="entry name" value="TBCD_C"/>
</dbReference>
<dbReference type="FunFam" id="3.30.70.330:FF:000029">
    <property type="entry name" value="U2 small nuclear ribonucleoprotein B"/>
    <property type="match status" value="1"/>
</dbReference>
<dbReference type="Pfam" id="PF00076">
    <property type="entry name" value="RRM_1"/>
    <property type="match status" value="2"/>
</dbReference>
<sequence length="2144" mass="238283">MALRNAIVLSDDSNSSVLCPLRAQVENGHNASVSTKLALESLFPGKDLYLSESSESSLSSCKTLETISDFDASRTLIPQQISHYEYGAESIAPWSETNVSYTLPPIDTTTGATVTKQAKQATNMSEYAARFRIRRKPVTNQKDTDDEEILNDDLMTPSDMERTGDATSRRANKSRDLDPSYDPNQEDEDTDEDDQFSLKIPKDGRRKRALDPMYTPSKDDAGEDDDDEELPRGSLRKKRRTLDPAFVPDEDDDDDQDKFLGSLKRAKGRTADKRTSKRKATSDIGVGNLPTPSKATPSRAAKRMKTEPAPPPRVPVSPALTDPRPDNSDEDAVTKNPWELVNAKTQPNHPLVLKAMKVLNKIADDRNKAFFALAKAHQRSRKSYPDRVADNTNDEAHTQGKADPSRKSNQNCDAVVQHSGSAARVGDTLAIQEDEANDSVPDLSLERAKRWANAVNVPKGLLSEVEKQLFYRIAMRGFEPLLPKQWHYDFSTLPNSLFAVSGEKPSPLINAIRGSEFYAIRSLSVLFSLGGYVRDCNLVHRRPEPIIKRAISKYIRWAVYDAGLHVSSNAIPLYAIGARKRGESTVKAVVKVNRRLQRLADRFRSAYGLASPTKELVAPANRAKAKAPNRPPLLTGFVISGPVVAILTLNTDPSAAKGQRGTEDSHFICQLNLSEQGQDVWNSLAVAISVMRIRNTMMELAEHDLAGTNPLKVQSFVMDDSDDREIKLQRASGDLVKEFSSKLPSLLWKPRNEERQTIRVPRRWTQAAKAERLINLVTLQLEPFQEWPQLLDPHLQALLPPLVDAFLAYLVTYRDQYGSRAPKTEQHVLYPLPRAICRLLYTFCKVRGVKVISRFLNNEPKYLDPMLRAFIDWDALAADEPYGENPRQLVWEERYMMLIWLSHLLLAPFDLSSLSSDDIPVPFDNLGQIKPLPAHAPMVAKSLLSVTLKYVNVPGKEREAATLLLARLILRRDMQALGLLTNLTEWAFAVLNPGKSEELPSVYTCIGVLSFLGRLGASGQVDEFAPLIIPTFERTLHIAQERTGVSEIISSSALARKIIIKILRTVTVMALSLSEKPNSPIAADKVSSILEESIDHLLVSLADKDTPVRFAASKALSIIALKLDPDMASEVIEAVTGSLEENILYEKPDGTIVAPFEARKMGLNLLKRNLNAVDAQRWQGLILTLGHLLFRRAPPTHQLPHVLQPLISGLDFEQRSSTGSSVGTGVRDASCFGIWAISRKYTTQELLTLNTQTISTPSRQDEKSILQMLATELVCAACMDPSGNIRRGASAALQELIGRHPNTIAEGIPLVQVVDYHAVARRSRAMIDVAKATAALSHHYWSPLVESLLGWRGIGSPDAESRRQAAKAIGELSIHESYKTLSVVLHRLRQKLASLPRGDVEARHGCLLSISATVDAFNAHKATTRDSKEQSEAILAARQVTDLWDIFSSAVGPTKEDLTLQISRPELTAEASSCLLRSLSLSVTQGIEPTCFQPSFSSLDRAHETLSLCLSRSEEVAIEASSEAVSEFFPLLSSSKQEETIQDWFAHIRATWKLPTGRGQISVLGAVFRQLEPVNSLRQSVVEALLRCTDKEELIEKRVVAVKSLTTGVLPNIAITEDIANHIIRFLNDYTTDRRGDVGSLLRLEAIQAAKIILRYQYRPESRSVYAQNIVGCLCRLAAEKLDKVRLQAWICLQEFWASAEDFPPLQKKYDHFSHVSSTEYFLQLLQLQAIDWLRLPLFQGLATSAVAGAEGLIRSTRLALVRSLSRYSGTEEQIKARAILKDLGVILSDNLHDDRYAIPSMEFAAFLLDGYVSSVPEESEPSFRKLFVLVQKAHFKTTNMARLEAATKVYVALCRLEHLRVDVLKKMVGMLLHPFPRIRSSVADYLFMETGSDLVKDEDWTKAPKQLKGQVRNLEERIKIDQLKVALEEIFSEYGNVVEIVAKTNLKAKGQAFIVFDDVESATRAIEEVNGFELFDKPMVLDYAKTKSDATVLREGGTDELEVHKRRRLAEKERKQAHEALEAQKKLKRPPGPADTARPAKAVKGAGLKPTSGAAAAVIPDEYLPPNKILFLRDLPDAADQDSLTAIFGRFEGFQEVRLVPGRKGIAFVEYENESGAISAKEATANMPMGDNGKPIRVTYQRQ</sequence>
<proteinExistence type="inferred from homology"/>
<dbReference type="GO" id="GO:0008380">
    <property type="term" value="P:RNA splicing"/>
    <property type="evidence" value="ECO:0007669"/>
    <property type="project" value="UniProtKB-KW"/>
</dbReference>
<comment type="subcellular location">
    <subcellularLocation>
        <location evidence="1">Nucleus</location>
    </subcellularLocation>
</comment>
<evidence type="ECO:0000256" key="1">
    <source>
        <dbReference type="ARBA" id="ARBA00004123"/>
    </source>
</evidence>
<dbReference type="Pfam" id="PF12612">
    <property type="entry name" value="TFCD_C"/>
    <property type="match status" value="1"/>
</dbReference>
<dbReference type="GO" id="GO:0030532">
    <property type="term" value="C:small nuclear ribonucleoprotein complex"/>
    <property type="evidence" value="ECO:0007669"/>
    <property type="project" value="UniProtKB-ARBA"/>
</dbReference>
<evidence type="ECO:0000256" key="7">
    <source>
        <dbReference type="ARBA" id="ARBA00023186"/>
    </source>
</evidence>
<comment type="caution">
    <text evidence="14">The sequence shown here is derived from an EMBL/GenBank/DDBJ whole genome shotgun (WGS) entry which is preliminary data.</text>
</comment>
<feature type="region of interest" description="Disordered" evidence="12">
    <location>
        <begin position="377"/>
        <end position="413"/>
    </location>
</feature>
<dbReference type="GO" id="GO:0048487">
    <property type="term" value="F:beta-tubulin binding"/>
    <property type="evidence" value="ECO:0007669"/>
    <property type="project" value="InterPro"/>
</dbReference>
<keyword evidence="8" id="KW-0508">mRNA splicing</keyword>
<keyword evidence="10" id="KW-0687">Ribonucleoprotein</keyword>
<comment type="similarity">
    <text evidence="2">Belongs to the RRM U1 A/B'' family.</text>
</comment>
<dbReference type="CDD" id="cd12247">
    <property type="entry name" value="RRM2_U1A_like"/>
    <property type="match status" value="1"/>
</dbReference>
<feature type="region of interest" description="Disordered" evidence="12">
    <location>
        <begin position="135"/>
        <end position="332"/>
    </location>
</feature>
<dbReference type="SUPFAM" id="SSF54928">
    <property type="entry name" value="RNA-binding domain, RBD"/>
    <property type="match status" value="1"/>
</dbReference>
<feature type="compositionally biased region" description="Acidic residues" evidence="12">
    <location>
        <begin position="184"/>
        <end position="195"/>
    </location>
</feature>
<keyword evidence="7" id="KW-0143">Chaperone</keyword>
<dbReference type="InterPro" id="IPR035979">
    <property type="entry name" value="RBD_domain_sf"/>
</dbReference>
<dbReference type="Gene3D" id="1.25.10.10">
    <property type="entry name" value="Leucine-rich Repeat Variant"/>
    <property type="match status" value="2"/>
</dbReference>
<dbReference type="FunFam" id="3.30.70.330:FF:000039">
    <property type="entry name" value="U1 small nuclear ribonucleoprotein A"/>
    <property type="match status" value="1"/>
</dbReference>
<dbReference type="InterPro" id="IPR000504">
    <property type="entry name" value="RRM_dom"/>
</dbReference>
<dbReference type="CDD" id="cd12246">
    <property type="entry name" value="RRM1_U1A_like"/>
    <property type="match status" value="1"/>
</dbReference>
<keyword evidence="5" id="KW-0677">Repeat</keyword>
<evidence type="ECO:0000256" key="6">
    <source>
        <dbReference type="ARBA" id="ARBA00022884"/>
    </source>
</evidence>
<name>A0A8H6QQX9_9EURO</name>
<keyword evidence="6 11" id="KW-0694">RNA-binding</keyword>
<evidence type="ECO:0000259" key="13">
    <source>
        <dbReference type="PROSITE" id="PS50102"/>
    </source>
</evidence>
<dbReference type="PANTHER" id="PTHR12658:SF0">
    <property type="entry name" value="TUBULIN-SPECIFIC CHAPERONE D"/>
    <property type="match status" value="1"/>
</dbReference>
<evidence type="ECO:0000256" key="3">
    <source>
        <dbReference type="ARBA" id="ARBA00022664"/>
    </source>
</evidence>
<evidence type="ECO:0000256" key="9">
    <source>
        <dbReference type="ARBA" id="ARBA00023242"/>
    </source>
</evidence>
<dbReference type="InterPro" id="IPR016024">
    <property type="entry name" value="ARM-type_fold"/>
</dbReference>
<dbReference type="InterPro" id="IPR033162">
    <property type="entry name" value="TBCD"/>
</dbReference>
<dbReference type="EMBL" id="JACBAG010001909">
    <property type="protein sequence ID" value="KAF7176642.1"/>
    <property type="molecule type" value="Genomic_DNA"/>
</dbReference>
<reference evidence="14" key="1">
    <citation type="submission" date="2020-06" db="EMBL/GenBank/DDBJ databases">
        <title>Draft genome sequences of strains closely related to Aspergillus parafelis and Aspergillus hiratsukae.</title>
        <authorList>
            <person name="Dos Santos R.A.C."/>
            <person name="Rivero-Menendez O."/>
            <person name="Steenwyk J.L."/>
            <person name="Mead M.E."/>
            <person name="Goldman G.H."/>
            <person name="Alastruey-Izquierdo A."/>
            <person name="Rokas A."/>
        </authorList>
    </citation>
    <scope>NUCLEOTIDE SEQUENCE</scope>
    <source>
        <strain evidence="14">CNM-CM7691</strain>
    </source>
</reference>
<feature type="domain" description="RRM" evidence="13">
    <location>
        <begin position="1912"/>
        <end position="1987"/>
    </location>
</feature>
<feature type="region of interest" description="Disordered" evidence="12">
    <location>
        <begin position="2013"/>
        <end position="2049"/>
    </location>
</feature>
<evidence type="ECO:0000313" key="15">
    <source>
        <dbReference type="Proteomes" id="UP000641853"/>
    </source>
</evidence>
<dbReference type="Gene3D" id="3.30.70.330">
    <property type="match status" value="2"/>
</dbReference>
<dbReference type="GO" id="GO:0003723">
    <property type="term" value="F:RNA binding"/>
    <property type="evidence" value="ECO:0007669"/>
    <property type="project" value="UniProtKB-UniRule"/>
</dbReference>
<evidence type="ECO:0000256" key="12">
    <source>
        <dbReference type="SAM" id="MobiDB-lite"/>
    </source>
</evidence>
<evidence type="ECO:0000256" key="8">
    <source>
        <dbReference type="ARBA" id="ARBA00023187"/>
    </source>
</evidence>
<protein>
    <recommendedName>
        <fullName evidence="13">RRM domain-containing protein</fullName>
    </recommendedName>
</protein>
<feature type="compositionally biased region" description="Basic and acidic residues" evidence="12">
    <location>
        <begin position="383"/>
        <end position="406"/>
    </location>
</feature>
<keyword evidence="3" id="KW-0507">mRNA processing</keyword>
<evidence type="ECO:0000256" key="2">
    <source>
        <dbReference type="ARBA" id="ARBA00007243"/>
    </source>
</evidence>
<evidence type="ECO:0000313" key="14">
    <source>
        <dbReference type="EMBL" id="KAF7176642.1"/>
    </source>
</evidence>
<dbReference type="GO" id="GO:0007021">
    <property type="term" value="P:tubulin complex assembly"/>
    <property type="evidence" value="ECO:0007669"/>
    <property type="project" value="InterPro"/>
</dbReference>